<sequence length="31" mass="3434">MFFFIFMMTQALIKTAMSHGQAPLSGSLTII</sequence>
<dbReference type="KEGG" id="spk:MGAS9429_Spy1542"/>
<evidence type="ECO:0000313" key="2">
    <source>
        <dbReference type="Proteomes" id="UP000002433"/>
    </source>
</evidence>
<dbReference type="EMBL" id="CP000259">
    <property type="protein sequence ID" value="ABF32730.1"/>
    <property type="molecule type" value="Genomic_DNA"/>
</dbReference>
<dbReference type="HOGENOM" id="CLU_3398791_0_0_9"/>
<dbReference type="Proteomes" id="UP000002433">
    <property type="component" value="Chromosome"/>
</dbReference>
<evidence type="ECO:0000313" key="1">
    <source>
        <dbReference type="EMBL" id="ABF32730.1"/>
    </source>
</evidence>
<dbReference type="AlphaFoldDB" id="Q1JK93"/>
<protein>
    <submittedName>
        <fullName evidence="1">Uncharacterized protein</fullName>
    </submittedName>
</protein>
<accession>Q1JK93</accession>
<gene>
    <name evidence="1" type="ordered locus">MGAS9429_Spy1542</name>
</gene>
<reference evidence="1 2" key="1">
    <citation type="journal article" date="2006" name="Proc. Natl. Acad. Sci. U.S.A.">
        <title>Molecular genetic anatomy of inter- and intraserotype variation in the human bacterial pathogen group A Streptococcus.</title>
        <authorList>
            <person name="Beres S.B."/>
            <person name="Richter E.W."/>
            <person name="Nagiec M.J."/>
            <person name="Sumby P."/>
            <person name="Porcella S.F."/>
            <person name="DeLeo F.R."/>
            <person name="Musser J.M."/>
        </authorList>
    </citation>
    <scope>NUCLEOTIDE SEQUENCE [LARGE SCALE GENOMIC DNA]</scope>
    <source>
        <strain evidence="1 2">MGAS9429</strain>
    </source>
</reference>
<organism evidence="1 2">
    <name type="scientific">Streptococcus pyogenes serotype M12 (strain MGAS9429)</name>
    <dbReference type="NCBI Taxonomy" id="370551"/>
    <lineage>
        <taxon>Bacteria</taxon>
        <taxon>Bacillati</taxon>
        <taxon>Bacillota</taxon>
        <taxon>Bacilli</taxon>
        <taxon>Lactobacillales</taxon>
        <taxon>Streptococcaceae</taxon>
        <taxon>Streptococcus</taxon>
    </lineage>
</organism>
<proteinExistence type="predicted"/>
<name>Q1JK93_STRPC</name>